<evidence type="ECO:0000259" key="7">
    <source>
        <dbReference type="Pfam" id="PF03962"/>
    </source>
</evidence>
<evidence type="ECO:0008006" key="11">
    <source>
        <dbReference type="Google" id="ProtNLM"/>
    </source>
</evidence>
<evidence type="ECO:0000259" key="8">
    <source>
        <dbReference type="Pfam" id="PF18517"/>
    </source>
</evidence>
<evidence type="ECO:0000313" key="10">
    <source>
        <dbReference type="Proteomes" id="UP000008312"/>
    </source>
</evidence>
<evidence type="ECO:0000256" key="6">
    <source>
        <dbReference type="SAM" id="Coils"/>
    </source>
</evidence>
<dbReference type="Pfam" id="PF03962">
    <property type="entry name" value="Mnd1"/>
    <property type="match status" value="1"/>
</dbReference>
<dbReference type="InterPro" id="IPR005647">
    <property type="entry name" value="Mnd1"/>
</dbReference>
<dbReference type="GO" id="GO:0003690">
    <property type="term" value="F:double-stranded DNA binding"/>
    <property type="evidence" value="ECO:0007669"/>
    <property type="project" value="InterPro"/>
</dbReference>
<feature type="coiled-coil region" evidence="6">
    <location>
        <begin position="57"/>
        <end position="118"/>
    </location>
</feature>
<dbReference type="InterPro" id="IPR040453">
    <property type="entry name" value="Mnd1_HTH"/>
</dbReference>
<keyword evidence="3 6" id="KW-0175">Coiled coil</keyword>
<evidence type="ECO:0000256" key="2">
    <source>
        <dbReference type="ARBA" id="ARBA00005981"/>
    </source>
</evidence>
<reference evidence="9" key="1">
    <citation type="submission" date="2010-02" db="EMBL/GenBank/DDBJ databases">
        <title>Sequencing and annotation of the Blastocystis hominis genome.</title>
        <authorList>
            <person name="Wincker P."/>
        </authorList>
    </citation>
    <scope>NUCLEOTIDE SEQUENCE</scope>
    <source>
        <strain evidence="9">Singapore isolate B</strain>
    </source>
</reference>
<dbReference type="RefSeq" id="XP_012897980.1">
    <property type="nucleotide sequence ID" value="XM_013042526.1"/>
</dbReference>
<feature type="domain" description="Mnd1 HTH" evidence="7">
    <location>
        <begin position="1"/>
        <end position="46"/>
    </location>
</feature>
<gene>
    <name evidence="9" type="ORF">GSBLH_T00006703001</name>
</gene>
<dbReference type="FunCoup" id="D8M793">
    <property type="interactions" value="99"/>
</dbReference>
<dbReference type="InParanoid" id="D8M793"/>
<dbReference type="PIRSF" id="PIRSF026991">
    <property type="entry name" value="Mnd1"/>
    <property type="match status" value="1"/>
</dbReference>
<dbReference type="InterPro" id="IPR040661">
    <property type="entry name" value="LZ3wCH"/>
</dbReference>
<name>D8M793_BLAHO</name>
<comment type="subcellular location">
    <subcellularLocation>
        <location evidence="1 5">Nucleus</location>
    </subcellularLocation>
</comment>
<sequence>MKEIEKIAKDQGISTMIVKDVIQDMLDDDMIIQEKVGTQVLYWIFPSQSYILKKRKLDTLRSSVATLREEKEKLDESIAKARESKPDSEHRLELVEQHEQLRKRQEELTASLDSLSERDPETIRKLKDNVKQAIDGANRWTDNIYSVKSFLVRKQGMGSKEVDQALEITEDFDSLEYPACLRN</sequence>
<feature type="domain" description="Leucine zipper with capping helix" evidence="8">
    <location>
        <begin position="121"/>
        <end position="173"/>
    </location>
</feature>
<dbReference type="GO" id="GO:0005634">
    <property type="term" value="C:nucleus"/>
    <property type="evidence" value="ECO:0007669"/>
    <property type="project" value="UniProtKB-SubCell"/>
</dbReference>
<evidence type="ECO:0000256" key="3">
    <source>
        <dbReference type="ARBA" id="ARBA00023054"/>
    </source>
</evidence>
<dbReference type="GO" id="GO:0007131">
    <property type="term" value="P:reciprocal meiotic recombination"/>
    <property type="evidence" value="ECO:0007669"/>
    <property type="project" value="InterPro"/>
</dbReference>
<comment type="function">
    <text evidence="5">Required for proper homologous chromosome pairing and efficient cross-over and intragenic recombination during meiosis.</text>
</comment>
<evidence type="ECO:0000256" key="5">
    <source>
        <dbReference type="PIRNR" id="PIRNR026991"/>
    </source>
</evidence>
<dbReference type="Pfam" id="PF18517">
    <property type="entry name" value="LZ3wCH"/>
    <property type="match status" value="1"/>
</dbReference>
<dbReference type="GeneID" id="24922827"/>
<evidence type="ECO:0000256" key="4">
    <source>
        <dbReference type="ARBA" id="ARBA00023242"/>
    </source>
</evidence>
<dbReference type="AlphaFoldDB" id="D8M793"/>
<proteinExistence type="inferred from homology"/>
<keyword evidence="10" id="KW-1185">Reference proteome</keyword>
<dbReference type="OrthoDB" id="273345at2759"/>
<dbReference type="Proteomes" id="UP000008312">
    <property type="component" value="Unassembled WGS sequence"/>
</dbReference>
<organism evidence="9">
    <name type="scientific">Blastocystis hominis</name>
    <dbReference type="NCBI Taxonomy" id="12968"/>
    <lineage>
        <taxon>Eukaryota</taxon>
        <taxon>Sar</taxon>
        <taxon>Stramenopiles</taxon>
        <taxon>Bigyra</taxon>
        <taxon>Opalozoa</taxon>
        <taxon>Opalinata</taxon>
        <taxon>Blastocystidae</taxon>
        <taxon>Blastocystis</taxon>
    </lineage>
</organism>
<accession>D8M793</accession>
<dbReference type="EMBL" id="FN668672">
    <property type="protein sequence ID" value="CBK23932.2"/>
    <property type="molecule type" value="Genomic_DNA"/>
</dbReference>
<keyword evidence="4 5" id="KW-0539">Nucleus</keyword>
<protein>
    <recommendedName>
        <fullName evidence="11">Meiotic nuclear division protein 1 homolog</fullName>
    </recommendedName>
</protein>
<comment type="similarity">
    <text evidence="2 5">Belongs to the MND1 family.</text>
</comment>
<dbReference type="OMA" id="VCYWAFP"/>
<evidence type="ECO:0000256" key="1">
    <source>
        <dbReference type="ARBA" id="ARBA00004123"/>
    </source>
</evidence>
<evidence type="ECO:0000313" key="9">
    <source>
        <dbReference type="EMBL" id="CBK23932.2"/>
    </source>
</evidence>